<keyword evidence="6" id="KW-0677">Repeat</keyword>
<dbReference type="EMBL" id="LJIJ01004006">
    <property type="protein sequence ID" value="ODM88183.1"/>
    <property type="molecule type" value="Genomic_DNA"/>
</dbReference>
<gene>
    <name evidence="19" type="ORF">Ocin01_18506</name>
</gene>
<evidence type="ECO:0000313" key="19">
    <source>
        <dbReference type="EMBL" id="ODM88183.1"/>
    </source>
</evidence>
<evidence type="ECO:0000256" key="14">
    <source>
        <dbReference type="ARBA" id="ARBA00023201"/>
    </source>
</evidence>
<dbReference type="PANTHER" id="PTHR10037">
    <property type="entry name" value="VOLTAGE-GATED CATION CHANNEL CALCIUM AND SODIUM"/>
    <property type="match status" value="1"/>
</dbReference>
<keyword evidence="3" id="KW-0894">Sodium channel</keyword>
<feature type="transmembrane region" description="Helical" evidence="17">
    <location>
        <begin position="169"/>
        <end position="187"/>
    </location>
</feature>
<feature type="transmembrane region" description="Helical" evidence="17">
    <location>
        <begin position="79"/>
        <end position="98"/>
    </location>
</feature>
<dbReference type="GO" id="GO:0086010">
    <property type="term" value="P:membrane depolarization during action potential"/>
    <property type="evidence" value="ECO:0007669"/>
    <property type="project" value="TreeGrafter"/>
</dbReference>
<dbReference type="AlphaFoldDB" id="A0A1D2M5D5"/>
<evidence type="ECO:0000256" key="13">
    <source>
        <dbReference type="ARBA" id="ARBA00023180"/>
    </source>
</evidence>
<feature type="region of interest" description="Disordered" evidence="16">
    <location>
        <begin position="268"/>
        <end position="301"/>
    </location>
</feature>
<keyword evidence="2" id="KW-0813">Transport</keyword>
<evidence type="ECO:0000256" key="11">
    <source>
        <dbReference type="ARBA" id="ARBA00023136"/>
    </source>
</evidence>
<dbReference type="SUPFAM" id="SSF81324">
    <property type="entry name" value="Voltage-gated potassium channels"/>
    <property type="match status" value="1"/>
</dbReference>
<evidence type="ECO:0000256" key="15">
    <source>
        <dbReference type="ARBA" id="ARBA00023303"/>
    </source>
</evidence>
<dbReference type="GO" id="GO:0005248">
    <property type="term" value="F:voltage-gated sodium channel activity"/>
    <property type="evidence" value="ECO:0007669"/>
    <property type="project" value="TreeGrafter"/>
</dbReference>
<dbReference type="GO" id="GO:0019228">
    <property type="term" value="P:neuronal action potential"/>
    <property type="evidence" value="ECO:0007669"/>
    <property type="project" value="TreeGrafter"/>
</dbReference>
<comment type="caution">
    <text evidence="19">The sequence shown here is derived from an EMBL/GenBank/DDBJ whole genome shotgun (WGS) entry which is preliminary data.</text>
</comment>
<dbReference type="FunFam" id="1.20.120.350:FF:000075">
    <property type="entry name" value="Sodium channel protein"/>
    <property type="match status" value="1"/>
</dbReference>
<keyword evidence="4" id="KW-1003">Cell membrane</keyword>
<feature type="transmembrane region" description="Helical" evidence="17">
    <location>
        <begin position="118"/>
        <end position="138"/>
    </location>
</feature>
<feature type="domain" description="Ion transport" evidence="18">
    <location>
        <begin position="49"/>
        <end position="183"/>
    </location>
</feature>
<keyword evidence="7" id="KW-0851">Voltage-gated channel</keyword>
<dbReference type="GO" id="GO:0001518">
    <property type="term" value="C:voltage-gated sodium channel complex"/>
    <property type="evidence" value="ECO:0007669"/>
    <property type="project" value="TreeGrafter"/>
</dbReference>
<evidence type="ECO:0000256" key="6">
    <source>
        <dbReference type="ARBA" id="ARBA00022737"/>
    </source>
</evidence>
<keyword evidence="10" id="KW-0406">Ion transport</keyword>
<sequence>TRYEDDDEDDGPHPDANFGASATDAVYLLSPFNPVRRVAVPVLTHDFFRVIITTILSNCMVMIMPSSPVTSLLKYFSRSIRVVFTAIYTFESAVKVMARGFILEKFTYLRDAWNWLDFVVISLAYVTMGINLGNLAALRTFRVLRALKTVAIVPGLLGKFIPTSKQKQIQIIIFLHDLIYYIIFFKYDCIGFTSGWTMAHVVFHRDHLLGLILPCELILAIVAMSYDELQKKAEEDDMAAAAEEEAMRAEEEARTRSCDARLAAAEAGDAAAGIADPQKSPSQFSSRSYETWAGDHGGMTK</sequence>
<name>A0A1D2M5D5_ORCCI</name>
<evidence type="ECO:0000256" key="7">
    <source>
        <dbReference type="ARBA" id="ARBA00022882"/>
    </source>
</evidence>
<keyword evidence="8 17" id="KW-1133">Transmembrane helix</keyword>
<feature type="non-terminal residue" evidence="19">
    <location>
        <position position="1"/>
    </location>
</feature>
<comment type="subcellular location">
    <subcellularLocation>
        <location evidence="1">Cell membrane</location>
        <topology evidence="1">Multi-pass membrane protein</topology>
    </subcellularLocation>
</comment>
<dbReference type="Proteomes" id="UP000094527">
    <property type="component" value="Unassembled WGS sequence"/>
</dbReference>
<evidence type="ECO:0000259" key="18">
    <source>
        <dbReference type="Pfam" id="PF00520"/>
    </source>
</evidence>
<evidence type="ECO:0000256" key="8">
    <source>
        <dbReference type="ARBA" id="ARBA00022989"/>
    </source>
</evidence>
<keyword evidence="11 17" id="KW-0472">Membrane</keyword>
<evidence type="ECO:0000256" key="16">
    <source>
        <dbReference type="SAM" id="MobiDB-lite"/>
    </source>
</evidence>
<keyword evidence="9" id="KW-0915">Sodium</keyword>
<reference evidence="19 20" key="1">
    <citation type="journal article" date="2016" name="Genome Biol. Evol.">
        <title>Gene Family Evolution Reflects Adaptation to Soil Environmental Stressors in the Genome of the Collembolan Orchesella cincta.</title>
        <authorList>
            <person name="Faddeeva-Vakhrusheva A."/>
            <person name="Derks M.F."/>
            <person name="Anvar S.Y."/>
            <person name="Agamennone V."/>
            <person name="Suring W."/>
            <person name="Smit S."/>
            <person name="van Straalen N.M."/>
            <person name="Roelofs D."/>
        </authorList>
    </citation>
    <scope>NUCLEOTIDE SEQUENCE [LARGE SCALE GENOMIC DNA]</scope>
    <source>
        <tissue evidence="19">Mixed pool</tissue>
    </source>
</reference>
<dbReference type="InterPro" id="IPR043203">
    <property type="entry name" value="VGCC_Ca_Na"/>
</dbReference>
<dbReference type="InterPro" id="IPR005821">
    <property type="entry name" value="Ion_trans_dom"/>
</dbReference>
<dbReference type="STRING" id="48709.A0A1D2M5D5"/>
<keyword evidence="5 17" id="KW-0812">Transmembrane</keyword>
<dbReference type="InterPro" id="IPR027359">
    <property type="entry name" value="Volt_channel_dom_sf"/>
</dbReference>
<dbReference type="PANTHER" id="PTHR10037:SF288">
    <property type="entry name" value="SODIUM CHANNEL PROTEIN PARA"/>
    <property type="match status" value="1"/>
</dbReference>
<feature type="transmembrane region" description="Helical" evidence="17">
    <location>
        <begin position="207"/>
        <end position="226"/>
    </location>
</feature>
<evidence type="ECO:0000256" key="5">
    <source>
        <dbReference type="ARBA" id="ARBA00022692"/>
    </source>
</evidence>
<feature type="transmembrane region" description="Helical" evidence="17">
    <location>
        <begin position="47"/>
        <end position="67"/>
    </location>
</feature>
<evidence type="ECO:0000256" key="3">
    <source>
        <dbReference type="ARBA" id="ARBA00022461"/>
    </source>
</evidence>
<proteinExistence type="predicted"/>
<dbReference type="Gene3D" id="1.20.120.350">
    <property type="entry name" value="Voltage-gated potassium channels. Chain C"/>
    <property type="match status" value="1"/>
</dbReference>
<keyword evidence="13" id="KW-0325">Glycoprotein</keyword>
<dbReference type="OrthoDB" id="2984333at2759"/>
<evidence type="ECO:0000256" key="12">
    <source>
        <dbReference type="ARBA" id="ARBA00023157"/>
    </source>
</evidence>
<evidence type="ECO:0000256" key="4">
    <source>
        <dbReference type="ARBA" id="ARBA00022475"/>
    </source>
</evidence>
<keyword evidence="14" id="KW-0739">Sodium transport</keyword>
<feature type="compositionally biased region" description="Polar residues" evidence="16">
    <location>
        <begin position="279"/>
        <end position="289"/>
    </location>
</feature>
<evidence type="ECO:0000256" key="2">
    <source>
        <dbReference type="ARBA" id="ARBA00022448"/>
    </source>
</evidence>
<evidence type="ECO:0000256" key="9">
    <source>
        <dbReference type="ARBA" id="ARBA00023053"/>
    </source>
</evidence>
<evidence type="ECO:0000256" key="10">
    <source>
        <dbReference type="ARBA" id="ARBA00023065"/>
    </source>
</evidence>
<keyword evidence="15 19" id="KW-0407">Ion channel</keyword>
<evidence type="ECO:0000256" key="17">
    <source>
        <dbReference type="SAM" id="Phobius"/>
    </source>
</evidence>
<evidence type="ECO:0000256" key="1">
    <source>
        <dbReference type="ARBA" id="ARBA00004651"/>
    </source>
</evidence>
<dbReference type="Pfam" id="PF00520">
    <property type="entry name" value="Ion_trans"/>
    <property type="match status" value="1"/>
</dbReference>
<organism evidence="19 20">
    <name type="scientific">Orchesella cincta</name>
    <name type="common">Springtail</name>
    <name type="synonym">Podura cincta</name>
    <dbReference type="NCBI Taxonomy" id="48709"/>
    <lineage>
        <taxon>Eukaryota</taxon>
        <taxon>Metazoa</taxon>
        <taxon>Ecdysozoa</taxon>
        <taxon>Arthropoda</taxon>
        <taxon>Hexapoda</taxon>
        <taxon>Collembola</taxon>
        <taxon>Entomobryomorpha</taxon>
        <taxon>Entomobryoidea</taxon>
        <taxon>Orchesellidae</taxon>
        <taxon>Orchesellinae</taxon>
        <taxon>Orchesella</taxon>
    </lineage>
</organism>
<protein>
    <submittedName>
        <fullName evidence="19">Sodium channel protein para</fullName>
    </submittedName>
</protein>
<accession>A0A1D2M5D5</accession>
<evidence type="ECO:0000313" key="20">
    <source>
        <dbReference type="Proteomes" id="UP000094527"/>
    </source>
</evidence>
<keyword evidence="12" id="KW-1015">Disulfide bond</keyword>
<keyword evidence="20" id="KW-1185">Reference proteome</keyword>